<evidence type="ECO:0000313" key="1">
    <source>
        <dbReference type="EMBL" id="ARU05503.1"/>
    </source>
</evidence>
<organism evidence="1 2">
    <name type="scientific">Comamonas serinivorans</name>
    <dbReference type="NCBI Taxonomy" id="1082851"/>
    <lineage>
        <taxon>Bacteria</taxon>
        <taxon>Pseudomonadati</taxon>
        <taxon>Pseudomonadota</taxon>
        <taxon>Betaproteobacteria</taxon>
        <taxon>Burkholderiales</taxon>
        <taxon>Comamonadaceae</taxon>
        <taxon>Comamonas</taxon>
    </lineage>
</organism>
<dbReference type="OrthoDB" id="1452344at2"/>
<dbReference type="AlphaFoldDB" id="A0A1Y0EPE5"/>
<dbReference type="RefSeq" id="WP_087281731.1">
    <property type="nucleotide sequence ID" value="NZ_CP021455.1"/>
</dbReference>
<protein>
    <submittedName>
        <fullName evidence="1">Uncharacterized protein</fullName>
    </submittedName>
</protein>
<gene>
    <name evidence="1" type="ORF">CCO03_13145</name>
</gene>
<proteinExistence type="predicted"/>
<dbReference type="Proteomes" id="UP000196138">
    <property type="component" value="Chromosome"/>
</dbReference>
<dbReference type="KEGG" id="cser:CCO03_13145"/>
<evidence type="ECO:0000313" key="2">
    <source>
        <dbReference type="Proteomes" id="UP000196138"/>
    </source>
</evidence>
<accession>A0A1Y0EPE5</accession>
<reference evidence="1 2" key="1">
    <citation type="submission" date="2017-05" db="EMBL/GenBank/DDBJ databases">
        <authorList>
            <person name="Song R."/>
            <person name="Chenine A.L."/>
            <person name="Ruprecht R.M."/>
        </authorList>
    </citation>
    <scope>NUCLEOTIDE SEQUENCE [LARGE SCALE GENOMIC DNA]</scope>
    <source>
        <strain evidence="1 2">DSM 26136</strain>
    </source>
</reference>
<keyword evidence="2" id="KW-1185">Reference proteome</keyword>
<sequence length="78" mass="8414">MSDTAVDDGPLAKTTVRVTIDNERDVMAVNAWLGRWGPKLRLSDNQGCGCCLDVWDVQGPRQALNDLPAALRSAVCDA</sequence>
<dbReference type="EMBL" id="CP021455">
    <property type="protein sequence ID" value="ARU05503.1"/>
    <property type="molecule type" value="Genomic_DNA"/>
</dbReference>
<name>A0A1Y0EPE5_9BURK</name>